<evidence type="ECO:0000313" key="2">
    <source>
        <dbReference type="EMBL" id="KAK9998467.1"/>
    </source>
</evidence>
<dbReference type="EMBL" id="JAZDWU010000006">
    <property type="protein sequence ID" value="KAK9998467.1"/>
    <property type="molecule type" value="Genomic_DNA"/>
</dbReference>
<feature type="transmembrane region" description="Helical" evidence="1">
    <location>
        <begin position="28"/>
        <end position="45"/>
    </location>
</feature>
<comment type="caution">
    <text evidence="2">The sequence shown here is derived from an EMBL/GenBank/DDBJ whole genome shotgun (WGS) entry which is preliminary data.</text>
</comment>
<accession>A0AAW2CLP1</accession>
<dbReference type="AlphaFoldDB" id="A0AAW2CLP1"/>
<gene>
    <name evidence="2" type="ORF">SO802_018070</name>
</gene>
<dbReference type="Proteomes" id="UP001459277">
    <property type="component" value="Unassembled WGS sequence"/>
</dbReference>
<sequence length="59" mass="6736">MGEATKRKAERAKVACRISKENAKKFKIALLISWVIFGVLLILSTRFRDVRSRQMCLPG</sequence>
<evidence type="ECO:0000313" key="3">
    <source>
        <dbReference type="Proteomes" id="UP001459277"/>
    </source>
</evidence>
<keyword evidence="1" id="KW-1133">Transmembrane helix</keyword>
<evidence type="ECO:0000256" key="1">
    <source>
        <dbReference type="SAM" id="Phobius"/>
    </source>
</evidence>
<protein>
    <submittedName>
        <fullName evidence="2">Uncharacterized protein</fullName>
    </submittedName>
</protein>
<keyword evidence="1" id="KW-0812">Transmembrane</keyword>
<organism evidence="2 3">
    <name type="scientific">Lithocarpus litseifolius</name>
    <dbReference type="NCBI Taxonomy" id="425828"/>
    <lineage>
        <taxon>Eukaryota</taxon>
        <taxon>Viridiplantae</taxon>
        <taxon>Streptophyta</taxon>
        <taxon>Embryophyta</taxon>
        <taxon>Tracheophyta</taxon>
        <taxon>Spermatophyta</taxon>
        <taxon>Magnoliopsida</taxon>
        <taxon>eudicotyledons</taxon>
        <taxon>Gunneridae</taxon>
        <taxon>Pentapetalae</taxon>
        <taxon>rosids</taxon>
        <taxon>fabids</taxon>
        <taxon>Fagales</taxon>
        <taxon>Fagaceae</taxon>
        <taxon>Lithocarpus</taxon>
    </lineage>
</organism>
<keyword evidence="1" id="KW-0472">Membrane</keyword>
<keyword evidence="3" id="KW-1185">Reference proteome</keyword>
<reference evidence="2 3" key="1">
    <citation type="submission" date="2024-01" db="EMBL/GenBank/DDBJ databases">
        <title>A telomere-to-telomere, gap-free genome of sweet tea (Lithocarpus litseifolius).</title>
        <authorList>
            <person name="Zhou J."/>
        </authorList>
    </citation>
    <scope>NUCLEOTIDE SEQUENCE [LARGE SCALE GENOMIC DNA]</scope>
    <source>
        <strain evidence="2">Zhou-2022a</strain>
        <tissue evidence="2">Leaf</tissue>
    </source>
</reference>
<name>A0AAW2CLP1_9ROSI</name>
<proteinExistence type="predicted"/>